<name>A0A381NM44_9ZZZZ</name>
<feature type="transmembrane region" description="Helical" evidence="6">
    <location>
        <begin position="350"/>
        <end position="371"/>
    </location>
</feature>
<comment type="subcellular location">
    <subcellularLocation>
        <location evidence="1">Cell membrane</location>
        <topology evidence="1">Multi-pass membrane protein</topology>
    </subcellularLocation>
</comment>
<evidence type="ECO:0000256" key="5">
    <source>
        <dbReference type="ARBA" id="ARBA00023136"/>
    </source>
</evidence>
<dbReference type="InterPro" id="IPR003838">
    <property type="entry name" value="ABC3_permease_C"/>
</dbReference>
<sequence length="385" mass="43245">VIFSIILGLYGGLIIASLMITLNDQRMNTAIKTYLADIQIHDKKFSEEYSLKDTIYNIQSLEEKLKSDKRVKSYSKRTVINGMLSNATGSYGVNVLGIDPENEIKVTSVYNKIIEGDYFTSKRPNTMIVGKKLADKLNLQIRSKVVIAFQDINGDITSLLFRVEGIFKSGNSMFDDNNVFVKNNSIFSNLPDLKGYHEIPILTTNSNLTEALKSDLQNISNSFDVKSWDDIAVELAYANKMISSFLYIFMLIVLCGLSFGIINTMLMAILERKKEIGMLMSIGMTKWYIFLMICFETVFLSLVAIPFGILISYITVDYFSVQGIDLSIVESGLENFGVGTVLYLKLPSEYYFNLSLLVILISFISSIFPAIRALKINPVEATKSI</sequence>
<dbReference type="InterPro" id="IPR051447">
    <property type="entry name" value="Lipoprotein-release_system"/>
</dbReference>
<feature type="domain" description="ABC3 transporter permease C-terminal" evidence="7">
    <location>
        <begin position="248"/>
        <end position="378"/>
    </location>
</feature>
<feature type="transmembrane region" description="Helical" evidence="6">
    <location>
        <begin position="245"/>
        <end position="266"/>
    </location>
</feature>
<keyword evidence="4 6" id="KW-1133">Transmembrane helix</keyword>
<evidence type="ECO:0000256" key="4">
    <source>
        <dbReference type="ARBA" id="ARBA00022989"/>
    </source>
</evidence>
<organism evidence="8">
    <name type="scientific">marine metagenome</name>
    <dbReference type="NCBI Taxonomy" id="408172"/>
    <lineage>
        <taxon>unclassified sequences</taxon>
        <taxon>metagenomes</taxon>
        <taxon>ecological metagenomes</taxon>
    </lineage>
</organism>
<evidence type="ECO:0000256" key="2">
    <source>
        <dbReference type="ARBA" id="ARBA00022475"/>
    </source>
</evidence>
<protein>
    <recommendedName>
        <fullName evidence="7">ABC3 transporter permease C-terminal domain-containing protein</fullName>
    </recommendedName>
</protein>
<keyword evidence="3 6" id="KW-0812">Transmembrane</keyword>
<proteinExistence type="predicted"/>
<keyword evidence="5 6" id="KW-0472">Membrane</keyword>
<gene>
    <name evidence="8" type="ORF">METZ01_LOCUS7457</name>
</gene>
<dbReference type="GO" id="GO:0044874">
    <property type="term" value="P:lipoprotein localization to outer membrane"/>
    <property type="evidence" value="ECO:0007669"/>
    <property type="project" value="TreeGrafter"/>
</dbReference>
<evidence type="ECO:0000259" key="7">
    <source>
        <dbReference type="Pfam" id="PF02687"/>
    </source>
</evidence>
<evidence type="ECO:0000256" key="3">
    <source>
        <dbReference type="ARBA" id="ARBA00022692"/>
    </source>
</evidence>
<dbReference type="Pfam" id="PF02687">
    <property type="entry name" value="FtsX"/>
    <property type="match status" value="1"/>
</dbReference>
<dbReference type="PANTHER" id="PTHR30489:SF0">
    <property type="entry name" value="LIPOPROTEIN-RELEASING SYSTEM TRANSMEMBRANE PROTEIN LOLE"/>
    <property type="match status" value="1"/>
</dbReference>
<dbReference type="PANTHER" id="PTHR30489">
    <property type="entry name" value="LIPOPROTEIN-RELEASING SYSTEM TRANSMEMBRANE PROTEIN LOLE"/>
    <property type="match status" value="1"/>
</dbReference>
<evidence type="ECO:0000256" key="1">
    <source>
        <dbReference type="ARBA" id="ARBA00004651"/>
    </source>
</evidence>
<dbReference type="AlphaFoldDB" id="A0A381NM44"/>
<accession>A0A381NM44</accession>
<evidence type="ECO:0000256" key="6">
    <source>
        <dbReference type="SAM" id="Phobius"/>
    </source>
</evidence>
<dbReference type="EMBL" id="UINC01000398">
    <property type="protein sequence ID" value="SUZ54603.1"/>
    <property type="molecule type" value="Genomic_DNA"/>
</dbReference>
<dbReference type="GO" id="GO:0098797">
    <property type="term" value="C:plasma membrane protein complex"/>
    <property type="evidence" value="ECO:0007669"/>
    <property type="project" value="TreeGrafter"/>
</dbReference>
<keyword evidence="2" id="KW-1003">Cell membrane</keyword>
<feature type="transmembrane region" description="Helical" evidence="6">
    <location>
        <begin position="287"/>
        <end position="314"/>
    </location>
</feature>
<feature type="non-terminal residue" evidence="8">
    <location>
        <position position="1"/>
    </location>
</feature>
<evidence type="ECO:0000313" key="8">
    <source>
        <dbReference type="EMBL" id="SUZ54603.1"/>
    </source>
</evidence>
<reference evidence="8" key="1">
    <citation type="submission" date="2018-05" db="EMBL/GenBank/DDBJ databases">
        <authorList>
            <person name="Lanie J.A."/>
            <person name="Ng W.-L."/>
            <person name="Kazmierczak K.M."/>
            <person name="Andrzejewski T.M."/>
            <person name="Davidsen T.M."/>
            <person name="Wayne K.J."/>
            <person name="Tettelin H."/>
            <person name="Glass J.I."/>
            <person name="Rusch D."/>
            <person name="Podicherti R."/>
            <person name="Tsui H.-C.T."/>
            <person name="Winkler M.E."/>
        </authorList>
    </citation>
    <scope>NUCLEOTIDE SEQUENCE</scope>
</reference>